<comment type="caution">
    <text evidence="9">The sequence shown here is derived from an EMBL/GenBank/DDBJ whole genome shotgun (WGS) entry which is preliminary data.</text>
</comment>
<evidence type="ECO:0000256" key="2">
    <source>
        <dbReference type="ARBA" id="ARBA00011738"/>
    </source>
</evidence>
<dbReference type="AlphaFoldDB" id="A0A1Y2BS33"/>
<keyword evidence="5" id="KW-0479">Metal-binding</keyword>
<dbReference type="Proteomes" id="UP000193467">
    <property type="component" value="Unassembled WGS sequence"/>
</dbReference>
<dbReference type="InterPro" id="IPR013471">
    <property type="entry name" value="RNase_Z/BN"/>
</dbReference>
<dbReference type="GO" id="GO:0042781">
    <property type="term" value="F:3'-tRNA processing endoribonuclease activity"/>
    <property type="evidence" value="ECO:0007669"/>
    <property type="project" value="TreeGrafter"/>
</dbReference>
<dbReference type="SUPFAM" id="SSF56281">
    <property type="entry name" value="Metallo-hydrolase/oxidoreductase"/>
    <property type="match status" value="1"/>
</dbReference>
<gene>
    <name evidence="9" type="ORF">BCR35DRAFT_311550</name>
</gene>
<keyword evidence="8" id="KW-0862">Zinc</keyword>
<evidence type="ECO:0000256" key="8">
    <source>
        <dbReference type="ARBA" id="ARBA00022833"/>
    </source>
</evidence>
<evidence type="ECO:0000256" key="5">
    <source>
        <dbReference type="ARBA" id="ARBA00022723"/>
    </source>
</evidence>
<evidence type="ECO:0000313" key="10">
    <source>
        <dbReference type="Proteomes" id="UP000193467"/>
    </source>
</evidence>
<evidence type="ECO:0000313" key="9">
    <source>
        <dbReference type="EMBL" id="ORY37559.1"/>
    </source>
</evidence>
<dbReference type="PANTHER" id="PTHR46018">
    <property type="entry name" value="ZINC PHOSPHODIESTERASE ELAC PROTEIN 1"/>
    <property type="match status" value="1"/>
</dbReference>
<dbReference type="EMBL" id="MCGR01000163">
    <property type="protein sequence ID" value="ORY37559.1"/>
    <property type="molecule type" value="Genomic_DNA"/>
</dbReference>
<dbReference type="GO" id="GO:0046872">
    <property type="term" value="F:metal ion binding"/>
    <property type="evidence" value="ECO:0007669"/>
    <property type="project" value="UniProtKB-KW"/>
</dbReference>
<dbReference type="OrthoDB" id="527344at2759"/>
<evidence type="ECO:0000256" key="3">
    <source>
        <dbReference type="ARBA" id="ARBA00022694"/>
    </source>
</evidence>
<accession>A0A1Y2BS33</accession>
<reference evidence="9 10" key="1">
    <citation type="submission" date="2016-07" db="EMBL/GenBank/DDBJ databases">
        <title>Pervasive Adenine N6-methylation of Active Genes in Fungi.</title>
        <authorList>
            <consortium name="DOE Joint Genome Institute"/>
            <person name="Mondo S.J."/>
            <person name="Dannebaum R.O."/>
            <person name="Kuo R.C."/>
            <person name="Labutti K."/>
            <person name="Haridas S."/>
            <person name="Kuo A."/>
            <person name="Salamov A."/>
            <person name="Ahrendt S.R."/>
            <person name="Lipzen A."/>
            <person name="Sullivan W."/>
            <person name="Andreopoulos W.B."/>
            <person name="Clum A."/>
            <person name="Lindquist E."/>
            <person name="Daum C."/>
            <person name="Ramamoorthy G.K."/>
            <person name="Gryganskyi A."/>
            <person name="Culley D."/>
            <person name="Magnuson J.K."/>
            <person name="James T.Y."/>
            <person name="O'Malley M.A."/>
            <person name="Stajich J.E."/>
            <person name="Spatafora J.W."/>
            <person name="Visel A."/>
            <person name="Grigoriev I.V."/>
        </authorList>
    </citation>
    <scope>NUCLEOTIDE SEQUENCE [LARGE SCALE GENOMIC DNA]</scope>
    <source>
        <strain evidence="9 10">62-1032</strain>
    </source>
</reference>
<dbReference type="InterPro" id="IPR036866">
    <property type="entry name" value="RibonucZ/Hydroxyglut_hydro"/>
</dbReference>
<evidence type="ECO:0000256" key="1">
    <source>
        <dbReference type="ARBA" id="ARBA00001947"/>
    </source>
</evidence>
<protein>
    <submittedName>
        <fullName evidence="9">Beta-lactamase-like protein</fullName>
    </submittedName>
</protein>
<keyword evidence="4" id="KW-0540">Nuclease</keyword>
<proteinExistence type="inferred from homology"/>
<dbReference type="HAMAP" id="MF_01818">
    <property type="entry name" value="RNase_Z_BN"/>
    <property type="match status" value="1"/>
</dbReference>
<comment type="cofactor">
    <cofactor evidence="1">
        <name>Zn(2+)</name>
        <dbReference type="ChEBI" id="CHEBI:29105"/>
    </cofactor>
</comment>
<keyword evidence="3" id="KW-0819">tRNA processing</keyword>
<dbReference type="Gene3D" id="3.60.15.10">
    <property type="entry name" value="Ribonuclease Z/Hydroxyacylglutathione hydrolase-like"/>
    <property type="match status" value="1"/>
</dbReference>
<comment type="subunit">
    <text evidence="2">Homodimer.</text>
</comment>
<evidence type="ECO:0000256" key="4">
    <source>
        <dbReference type="ARBA" id="ARBA00022722"/>
    </source>
</evidence>
<dbReference type="InParanoid" id="A0A1Y2BS33"/>
<dbReference type="GO" id="GO:0005634">
    <property type="term" value="C:nucleus"/>
    <property type="evidence" value="ECO:0007669"/>
    <property type="project" value="TreeGrafter"/>
</dbReference>
<evidence type="ECO:0000256" key="7">
    <source>
        <dbReference type="ARBA" id="ARBA00022801"/>
    </source>
</evidence>
<dbReference type="PANTHER" id="PTHR46018:SF2">
    <property type="entry name" value="ZINC PHOSPHODIESTERASE ELAC PROTEIN 1"/>
    <property type="match status" value="1"/>
</dbReference>
<keyword evidence="10" id="KW-1185">Reference proteome</keyword>
<keyword evidence="7" id="KW-0378">Hydrolase</keyword>
<evidence type="ECO:0000256" key="6">
    <source>
        <dbReference type="ARBA" id="ARBA00022759"/>
    </source>
</evidence>
<dbReference type="CDD" id="cd07717">
    <property type="entry name" value="RNaseZ_ZiPD-like_MBL-fold"/>
    <property type="match status" value="1"/>
</dbReference>
<dbReference type="Pfam" id="PF23023">
    <property type="entry name" value="Anti-Pycsar_Apyc1"/>
    <property type="match status" value="1"/>
</dbReference>
<sequence>MLPRFLRSSTACLSTYSSRSSFNLTFNALPCSPITVQNRFYSNAHSPPSSHPPQIARIAMPDVMTLTFLGTAAGRPCGTRNVSSLALKVDKQLWVVDAGEGTQHQFMKSKLKMSAVSQIFITHMHADHVNGLVGLLCTISAGEGSVLPGQTDPRIQASQAPSARPTELYGPSGLREFVRLNLRLTQSILTRPYVVHELLFEGEEEDTGKLHPSEREGRNIRQENGVWKDFTNEAGVDISAGPILHTVNCIGYIFNELPRPLPLQPNLLIPHLKNPVNASALLAQGIKNPLSLLSQLTRTRQPITLADGTVLSPPPMGGEGRKVVVLGDTYDASGCIELAQGADLVVHEATNAYLPTLDESQAEGKKRDGALITRDSVRATAKEHGHSTPEVAGEFARAVGSKALVMNHLSVKYPNFGFDEREDDGEGTRNVRRMIKEIERLASEAWGGGEAKVARDFMEVEIPRRREVIAEQEEQ</sequence>
<dbReference type="STRING" id="106004.A0A1Y2BS33"/>
<keyword evidence="6" id="KW-0255">Endonuclease</keyword>
<organism evidence="9 10">
    <name type="scientific">Leucosporidium creatinivorum</name>
    <dbReference type="NCBI Taxonomy" id="106004"/>
    <lineage>
        <taxon>Eukaryota</taxon>
        <taxon>Fungi</taxon>
        <taxon>Dikarya</taxon>
        <taxon>Basidiomycota</taxon>
        <taxon>Pucciniomycotina</taxon>
        <taxon>Microbotryomycetes</taxon>
        <taxon>Leucosporidiales</taxon>
        <taxon>Leucosporidium</taxon>
    </lineage>
</organism>
<name>A0A1Y2BS33_9BASI</name>